<evidence type="ECO:0000313" key="2">
    <source>
        <dbReference type="EMBL" id="JAE20902.1"/>
    </source>
</evidence>
<dbReference type="AlphaFoldDB" id="A0A0A9G8U4"/>
<dbReference type="EMBL" id="GBRH01176994">
    <property type="protein sequence ID" value="JAE20902.1"/>
    <property type="molecule type" value="Transcribed_RNA"/>
</dbReference>
<feature type="compositionally biased region" description="Polar residues" evidence="1">
    <location>
        <begin position="30"/>
        <end position="46"/>
    </location>
</feature>
<reference evidence="2" key="1">
    <citation type="submission" date="2014-09" db="EMBL/GenBank/DDBJ databases">
        <authorList>
            <person name="Magalhaes I.L.F."/>
            <person name="Oliveira U."/>
            <person name="Santos F.R."/>
            <person name="Vidigal T.H.D.A."/>
            <person name="Brescovit A.D."/>
            <person name="Santos A.J."/>
        </authorList>
    </citation>
    <scope>NUCLEOTIDE SEQUENCE</scope>
    <source>
        <tissue evidence="2">Shoot tissue taken approximately 20 cm above the soil surface</tissue>
    </source>
</reference>
<evidence type="ECO:0000256" key="1">
    <source>
        <dbReference type="SAM" id="MobiDB-lite"/>
    </source>
</evidence>
<protein>
    <submittedName>
        <fullName evidence="2">Uncharacterized protein</fullName>
    </submittedName>
</protein>
<organism evidence="2">
    <name type="scientific">Arundo donax</name>
    <name type="common">Giant reed</name>
    <name type="synonym">Donax arundinaceus</name>
    <dbReference type="NCBI Taxonomy" id="35708"/>
    <lineage>
        <taxon>Eukaryota</taxon>
        <taxon>Viridiplantae</taxon>
        <taxon>Streptophyta</taxon>
        <taxon>Embryophyta</taxon>
        <taxon>Tracheophyta</taxon>
        <taxon>Spermatophyta</taxon>
        <taxon>Magnoliopsida</taxon>
        <taxon>Liliopsida</taxon>
        <taxon>Poales</taxon>
        <taxon>Poaceae</taxon>
        <taxon>PACMAD clade</taxon>
        <taxon>Arundinoideae</taxon>
        <taxon>Arundineae</taxon>
        <taxon>Arundo</taxon>
    </lineage>
</organism>
<accession>A0A0A9G8U4</accession>
<name>A0A0A9G8U4_ARUDO</name>
<proteinExistence type="predicted"/>
<reference evidence="2" key="2">
    <citation type="journal article" date="2015" name="Data Brief">
        <title>Shoot transcriptome of the giant reed, Arundo donax.</title>
        <authorList>
            <person name="Barrero R.A."/>
            <person name="Guerrero F.D."/>
            <person name="Moolhuijzen P."/>
            <person name="Goolsby J.A."/>
            <person name="Tidwell J."/>
            <person name="Bellgard S.E."/>
            <person name="Bellgard M.I."/>
        </authorList>
    </citation>
    <scope>NUCLEOTIDE SEQUENCE</scope>
    <source>
        <tissue evidence="2">Shoot tissue taken approximately 20 cm above the soil surface</tissue>
    </source>
</reference>
<feature type="region of interest" description="Disordered" evidence="1">
    <location>
        <begin position="30"/>
        <end position="52"/>
    </location>
</feature>
<sequence length="97" mass="10894">MRYTNAHLHDTADRSWQPNDAKEYLYTNTARTPGTSCGKSHSSQPVGIQRKDAHPHVVNTTATQSEIWYGPFHTTDSEIGGQSFHVHDRGIGSRLQF</sequence>